<comment type="similarity">
    <text evidence="2">Belongs to the DAMOX/DASOX family.</text>
</comment>
<dbReference type="Gene3D" id="3.30.9.10">
    <property type="entry name" value="D-Amino Acid Oxidase, subunit A, domain 2"/>
    <property type="match status" value="1"/>
</dbReference>
<gene>
    <name evidence="10" type="ORF">B0G85_0107</name>
</gene>
<accession>A0A2M8VXY3</accession>
<keyword evidence="11" id="KW-1185">Reference proteome</keyword>
<evidence type="ECO:0000256" key="6">
    <source>
        <dbReference type="ARBA" id="ARBA00039101"/>
    </source>
</evidence>
<dbReference type="Gene3D" id="3.50.50.60">
    <property type="entry name" value="FAD/NAD(P)-binding domain"/>
    <property type="match status" value="1"/>
</dbReference>
<dbReference type="InterPro" id="IPR036188">
    <property type="entry name" value="FAD/NAD-bd_sf"/>
</dbReference>
<dbReference type="AlphaFoldDB" id="A0A2M8VXY3"/>
<evidence type="ECO:0000256" key="5">
    <source>
        <dbReference type="ARBA" id="ARBA00023002"/>
    </source>
</evidence>
<reference evidence="10 11" key="1">
    <citation type="submission" date="2017-11" db="EMBL/GenBank/DDBJ databases">
        <title>Genomic Encyclopedia of Type Strains, Phase III (KMG-III): the genomes of soil and plant-associated and newly described type strains.</title>
        <authorList>
            <person name="Whitman W."/>
        </authorList>
    </citation>
    <scope>NUCLEOTIDE SEQUENCE [LARGE SCALE GENOMIC DNA]</scope>
    <source>
        <strain evidence="10 11">UB-Domo-W1</strain>
    </source>
</reference>
<dbReference type="Proteomes" id="UP000229366">
    <property type="component" value="Unassembled WGS sequence"/>
</dbReference>
<dbReference type="EC" id="1.4.3.3" evidence="6"/>
<evidence type="ECO:0000259" key="9">
    <source>
        <dbReference type="Pfam" id="PF01266"/>
    </source>
</evidence>
<dbReference type="GO" id="GO:0071949">
    <property type="term" value="F:FAD binding"/>
    <property type="evidence" value="ECO:0007669"/>
    <property type="project" value="InterPro"/>
</dbReference>
<comment type="caution">
    <text evidence="10">The sequence shown here is derived from an EMBL/GenBank/DDBJ whole genome shotgun (WGS) entry which is preliminary data.</text>
</comment>
<proteinExistence type="inferred from homology"/>
<evidence type="ECO:0000256" key="2">
    <source>
        <dbReference type="ARBA" id="ARBA00006730"/>
    </source>
</evidence>
<dbReference type="Pfam" id="PF01266">
    <property type="entry name" value="DAO"/>
    <property type="match status" value="1"/>
</dbReference>
<evidence type="ECO:0000256" key="1">
    <source>
        <dbReference type="ARBA" id="ARBA00001974"/>
    </source>
</evidence>
<comment type="cofactor">
    <cofactor evidence="1">
        <name>FAD</name>
        <dbReference type="ChEBI" id="CHEBI:57692"/>
    </cofactor>
</comment>
<evidence type="ECO:0000256" key="7">
    <source>
        <dbReference type="ARBA" id="ARBA00039751"/>
    </source>
</evidence>
<dbReference type="InterPro" id="IPR023209">
    <property type="entry name" value="DAO"/>
</dbReference>
<dbReference type="OrthoDB" id="9790035at2"/>
<evidence type="ECO:0000256" key="8">
    <source>
        <dbReference type="ARBA" id="ARBA00049547"/>
    </source>
</evidence>
<evidence type="ECO:0000256" key="4">
    <source>
        <dbReference type="ARBA" id="ARBA00022827"/>
    </source>
</evidence>
<comment type="catalytic activity">
    <reaction evidence="8">
        <text>a D-alpha-amino acid + O2 + H2O = a 2-oxocarboxylate + H2O2 + NH4(+)</text>
        <dbReference type="Rhea" id="RHEA:21816"/>
        <dbReference type="ChEBI" id="CHEBI:15377"/>
        <dbReference type="ChEBI" id="CHEBI:15379"/>
        <dbReference type="ChEBI" id="CHEBI:16240"/>
        <dbReference type="ChEBI" id="CHEBI:28938"/>
        <dbReference type="ChEBI" id="CHEBI:35179"/>
        <dbReference type="ChEBI" id="CHEBI:59871"/>
        <dbReference type="EC" id="1.4.3.3"/>
    </reaction>
    <physiologicalReaction direction="left-to-right" evidence="8">
        <dbReference type="Rhea" id="RHEA:21817"/>
    </physiologicalReaction>
</comment>
<dbReference type="GO" id="GO:0046416">
    <property type="term" value="P:D-amino acid metabolic process"/>
    <property type="evidence" value="ECO:0007669"/>
    <property type="project" value="InterPro"/>
</dbReference>
<protein>
    <recommendedName>
        <fullName evidence="7">D-amino-acid oxidase</fullName>
        <ecNumber evidence="6">1.4.3.3</ecNumber>
    </recommendedName>
</protein>
<name>A0A2M8VXY3_9BURK</name>
<dbReference type="RefSeq" id="WP_100378499.1">
    <property type="nucleotide sequence ID" value="NZ_CBCSBW010000004.1"/>
</dbReference>
<organism evidence="10 11">
    <name type="scientific">Polynucleobacter brandtiae</name>
    <dbReference type="NCBI Taxonomy" id="1938816"/>
    <lineage>
        <taxon>Bacteria</taxon>
        <taxon>Pseudomonadati</taxon>
        <taxon>Pseudomonadota</taxon>
        <taxon>Betaproteobacteria</taxon>
        <taxon>Burkholderiales</taxon>
        <taxon>Burkholderiaceae</taxon>
        <taxon>Polynucleobacter</taxon>
    </lineage>
</organism>
<evidence type="ECO:0000313" key="11">
    <source>
        <dbReference type="Proteomes" id="UP000229366"/>
    </source>
</evidence>
<sequence>MSSSFANRKYAIVGAGLIGRLLAVALAKRGAKVSLYEKGGPEALDSAARVAAAMLAPLAESAITEDNVVRMGIHSLPRWKQIINELAKPVFFQQEGTLILWHHQDASEAARFTKHLEKNSGNNTALSAPQKLDRDALQAIEPSIQAQFTQGLYLPNEGQLDNRQLLEALLVELTLMKVSCHWHESINPELLRAKHNAFDWVIDCRGLGAKDSWNTQEASKENLRGVRGEVIRLHAPEVKLQRPTRLIHPRYPIYIAPKEDDVYVVGATEIESEDRSPMSVRSAMELLSAVYTVHSGFAEARILEMATQCRPTLKDNLPQIHIHQQSSTAGLMMINGLYRHGYLISPAILDCALEILSVGNSQTAVELGLQIKIHQHHLIETEVTTCV</sequence>
<feature type="domain" description="FAD dependent oxidoreductase" evidence="9">
    <location>
        <begin position="10"/>
        <end position="348"/>
    </location>
</feature>
<keyword evidence="4" id="KW-0274">FAD</keyword>
<keyword evidence="3" id="KW-0285">Flavoprotein</keyword>
<dbReference type="EMBL" id="PGTX01000001">
    <property type="protein sequence ID" value="PJI82726.1"/>
    <property type="molecule type" value="Genomic_DNA"/>
</dbReference>
<evidence type="ECO:0000313" key="10">
    <source>
        <dbReference type="EMBL" id="PJI82726.1"/>
    </source>
</evidence>
<dbReference type="PANTHER" id="PTHR11530:SF11">
    <property type="entry name" value="D-ASPARTATE OXIDASE"/>
    <property type="match status" value="1"/>
</dbReference>
<dbReference type="PANTHER" id="PTHR11530">
    <property type="entry name" value="D-AMINO ACID OXIDASE"/>
    <property type="match status" value="1"/>
</dbReference>
<dbReference type="GO" id="GO:0003884">
    <property type="term" value="F:D-amino-acid oxidase activity"/>
    <property type="evidence" value="ECO:0007669"/>
    <property type="project" value="UniProtKB-EC"/>
</dbReference>
<dbReference type="InterPro" id="IPR006076">
    <property type="entry name" value="FAD-dep_OxRdtase"/>
</dbReference>
<dbReference type="SUPFAM" id="SSF51905">
    <property type="entry name" value="FAD/NAD(P)-binding domain"/>
    <property type="match status" value="1"/>
</dbReference>
<keyword evidence="5" id="KW-0560">Oxidoreductase</keyword>
<evidence type="ECO:0000256" key="3">
    <source>
        <dbReference type="ARBA" id="ARBA00022630"/>
    </source>
</evidence>